<evidence type="ECO:0008006" key="4">
    <source>
        <dbReference type="Google" id="ProtNLM"/>
    </source>
</evidence>
<proteinExistence type="predicted"/>
<dbReference type="InterPro" id="IPR014177">
    <property type="entry name" value="Formate_DH_TAT-contain"/>
</dbReference>
<dbReference type="InterPro" id="IPR006311">
    <property type="entry name" value="TAT_signal"/>
</dbReference>
<accession>A0ABM7DSH6</accession>
<dbReference type="Proteomes" id="UP000278437">
    <property type="component" value="Chromosome"/>
</dbReference>
<name>A0ABM7DSH6_9GAMM</name>
<evidence type="ECO:0000313" key="2">
    <source>
        <dbReference type="EMBL" id="AZQ12660.1"/>
    </source>
</evidence>
<dbReference type="NCBIfam" id="TIGR02811">
    <property type="entry name" value="formate_TAT"/>
    <property type="match status" value="1"/>
</dbReference>
<dbReference type="EMBL" id="CP020373">
    <property type="protein sequence ID" value="AZQ12660.1"/>
    <property type="molecule type" value="Genomic_DNA"/>
</dbReference>
<organism evidence="2 3">
    <name type="scientific">Shewanella khirikhana</name>
    <dbReference type="NCBI Taxonomy" id="1965282"/>
    <lineage>
        <taxon>Bacteria</taxon>
        <taxon>Pseudomonadati</taxon>
        <taxon>Pseudomonadota</taxon>
        <taxon>Gammaproteobacteria</taxon>
        <taxon>Alteromonadales</taxon>
        <taxon>Shewanellaceae</taxon>
        <taxon>Shewanella</taxon>
    </lineage>
</organism>
<evidence type="ECO:0000313" key="3">
    <source>
        <dbReference type="Proteomes" id="UP000278437"/>
    </source>
</evidence>
<dbReference type="PIRSF" id="PIRSF036704">
    <property type="entry name" value="UCP036704"/>
    <property type="match status" value="1"/>
</dbReference>
<feature type="region of interest" description="Disordered" evidence="1">
    <location>
        <begin position="33"/>
        <end position="55"/>
    </location>
</feature>
<evidence type="ECO:0000256" key="1">
    <source>
        <dbReference type="SAM" id="MobiDB-lite"/>
    </source>
</evidence>
<reference evidence="3" key="1">
    <citation type="submission" date="2017-03" db="EMBL/GenBank/DDBJ databases">
        <title>Full genome sequence of a non-lethal Shewanella isolate that potentiates virulence of Vibio parahaemolyticus causing acute hepatopancreatic necrosis disease (AHPND) in shrimp.</title>
        <authorList>
            <person name="Prachumwat A."/>
            <person name="Sritunyalucksana K."/>
        </authorList>
    </citation>
    <scope>NUCLEOTIDE SEQUENCE [LARGE SCALE GENOMIC DNA]</scope>
    <source>
        <strain evidence="3">TH2012</strain>
    </source>
</reference>
<feature type="compositionally biased region" description="Basic and acidic residues" evidence="1">
    <location>
        <begin position="46"/>
        <end position="55"/>
    </location>
</feature>
<gene>
    <name evidence="2" type="ORF">STH12_03601</name>
</gene>
<dbReference type="PROSITE" id="PS51318">
    <property type="entry name" value="TAT"/>
    <property type="match status" value="1"/>
</dbReference>
<sequence>MKKPASEMSRRELLKALAIGGGAVAAATVAGSAAAAAPTEAAPEEQSDKYRETEHIRNYYATLRN</sequence>
<protein>
    <recommendedName>
        <fullName evidence="4">Formate dehydrogenase region TAT target</fullName>
    </recommendedName>
</protein>
<keyword evidence="3" id="KW-1185">Reference proteome</keyword>
<dbReference type="RefSeq" id="WP_126168812.1">
    <property type="nucleotide sequence ID" value="NZ_CP020373.1"/>
</dbReference>